<name>A0A8T0EH75_ARGBR</name>
<feature type="compositionally biased region" description="Basic and acidic residues" evidence="1">
    <location>
        <begin position="49"/>
        <end position="67"/>
    </location>
</feature>
<proteinExistence type="predicted"/>
<reference evidence="2" key="1">
    <citation type="journal article" date="2020" name="bioRxiv">
        <title>Chromosome-level reference genome of the European wasp spider Argiope bruennichi: a resource for studies on range expansion and evolutionary adaptation.</title>
        <authorList>
            <person name="Sheffer M.M."/>
            <person name="Hoppe A."/>
            <person name="Krehenwinkel H."/>
            <person name="Uhl G."/>
            <person name="Kuss A.W."/>
            <person name="Jensen L."/>
            <person name="Jensen C."/>
            <person name="Gillespie R.G."/>
            <person name="Hoff K.J."/>
            <person name="Prost S."/>
        </authorList>
    </citation>
    <scope>NUCLEOTIDE SEQUENCE</scope>
</reference>
<evidence type="ECO:0000256" key="1">
    <source>
        <dbReference type="SAM" id="MobiDB-lite"/>
    </source>
</evidence>
<dbReference type="AlphaFoldDB" id="A0A8T0EH75"/>
<evidence type="ECO:0000313" key="3">
    <source>
        <dbReference type="Proteomes" id="UP000807504"/>
    </source>
</evidence>
<gene>
    <name evidence="2" type="ORF">HNY73_018249</name>
</gene>
<keyword evidence="3" id="KW-1185">Reference proteome</keyword>
<sequence>MCLIKRRFIGTIALLGKKSAVPVPQGKERLGLVSTRRRILKKSHVTSTGRKDKENPKTNTPEEKENSHFTSTQRYKLFEDPTIHHQ</sequence>
<reference evidence="2" key="2">
    <citation type="submission" date="2020-06" db="EMBL/GenBank/DDBJ databases">
        <authorList>
            <person name="Sheffer M."/>
        </authorList>
    </citation>
    <scope>NUCLEOTIDE SEQUENCE</scope>
</reference>
<evidence type="ECO:0000313" key="2">
    <source>
        <dbReference type="EMBL" id="KAF8770758.1"/>
    </source>
</evidence>
<accession>A0A8T0EH75</accession>
<protein>
    <submittedName>
        <fullName evidence="2">Uncharacterized protein</fullName>
    </submittedName>
</protein>
<feature type="compositionally biased region" description="Basic and acidic residues" evidence="1">
    <location>
        <begin position="76"/>
        <end position="86"/>
    </location>
</feature>
<dbReference type="Proteomes" id="UP000807504">
    <property type="component" value="Unassembled WGS sequence"/>
</dbReference>
<dbReference type="EMBL" id="JABXBU010002228">
    <property type="protein sequence ID" value="KAF8770758.1"/>
    <property type="molecule type" value="Genomic_DNA"/>
</dbReference>
<comment type="caution">
    <text evidence="2">The sequence shown here is derived from an EMBL/GenBank/DDBJ whole genome shotgun (WGS) entry which is preliminary data.</text>
</comment>
<organism evidence="2 3">
    <name type="scientific">Argiope bruennichi</name>
    <name type="common">Wasp spider</name>
    <name type="synonym">Aranea bruennichi</name>
    <dbReference type="NCBI Taxonomy" id="94029"/>
    <lineage>
        <taxon>Eukaryota</taxon>
        <taxon>Metazoa</taxon>
        <taxon>Ecdysozoa</taxon>
        <taxon>Arthropoda</taxon>
        <taxon>Chelicerata</taxon>
        <taxon>Arachnida</taxon>
        <taxon>Araneae</taxon>
        <taxon>Araneomorphae</taxon>
        <taxon>Entelegynae</taxon>
        <taxon>Araneoidea</taxon>
        <taxon>Araneidae</taxon>
        <taxon>Argiope</taxon>
    </lineage>
</organism>
<feature type="region of interest" description="Disordered" evidence="1">
    <location>
        <begin position="38"/>
        <end position="86"/>
    </location>
</feature>